<organism evidence="2 3">
    <name type="scientific">Rhipicephalus sanguineus</name>
    <name type="common">Brown dog tick</name>
    <name type="synonym">Ixodes sanguineus</name>
    <dbReference type="NCBI Taxonomy" id="34632"/>
    <lineage>
        <taxon>Eukaryota</taxon>
        <taxon>Metazoa</taxon>
        <taxon>Ecdysozoa</taxon>
        <taxon>Arthropoda</taxon>
        <taxon>Chelicerata</taxon>
        <taxon>Arachnida</taxon>
        <taxon>Acari</taxon>
        <taxon>Parasitiformes</taxon>
        <taxon>Ixodida</taxon>
        <taxon>Ixodoidea</taxon>
        <taxon>Ixodidae</taxon>
        <taxon>Rhipicephalinae</taxon>
        <taxon>Rhipicephalus</taxon>
        <taxon>Rhipicephalus</taxon>
    </lineage>
</organism>
<proteinExistence type="predicted"/>
<dbReference type="EMBL" id="JABSTV010001247">
    <property type="protein sequence ID" value="KAH7972688.1"/>
    <property type="molecule type" value="Genomic_DNA"/>
</dbReference>
<protein>
    <submittedName>
        <fullName evidence="2">Uncharacterized protein</fullName>
    </submittedName>
</protein>
<dbReference type="AlphaFoldDB" id="A0A9D4QDF7"/>
<sequence>MLTPNATNFAKLIAEPSSKADWKRELPCAVQDGLTVCLLLYEVSISSDSDHRFRYCINDPDADPHYIELGDYHENGVHIIGSKVDFQIGTAQRADLMPQIGDYYWLTFAFVSGDNSREARASRRTWLRDTERKPVSFRPPLESASIERGLRLKKPSPVRLLDLVTRLLENVSQGKQSGDMCPMFPPAVVQRYFDTEEDEERYPGVERPLNAIRVCSSLDHNSIPWYDCVNGCICSVAGNIWRANRAPRTPRQSSNAKVDLPCLASSESPRADGRVSLTSEAAAM</sequence>
<name>A0A9D4QDF7_RHISA</name>
<reference evidence="2" key="1">
    <citation type="journal article" date="2020" name="Cell">
        <title>Large-Scale Comparative Analyses of Tick Genomes Elucidate Their Genetic Diversity and Vector Capacities.</title>
        <authorList>
            <consortium name="Tick Genome and Microbiome Consortium (TIGMIC)"/>
            <person name="Jia N."/>
            <person name="Wang J."/>
            <person name="Shi W."/>
            <person name="Du L."/>
            <person name="Sun Y."/>
            <person name="Zhan W."/>
            <person name="Jiang J.F."/>
            <person name="Wang Q."/>
            <person name="Zhang B."/>
            <person name="Ji P."/>
            <person name="Bell-Sakyi L."/>
            <person name="Cui X.M."/>
            <person name="Yuan T.T."/>
            <person name="Jiang B.G."/>
            <person name="Yang W.F."/>
            <person name="Lam T.T."/>
            <person name="Chang Q.C."/>
            <person name="Ding S.J."/>
            <person name="Wang X.J."/>
            <person name="Zhu J.G."/>
            <person name="Ruan X.D."/>
            <person name="Zhao L."/>
            <person name="Wei J.T."/>
            <person name="Ye R.Z."/>
            <person name="Que T.C."/>
            <person name="Du C.H."/>
            <person name="Zhou Y.H."/>
            <person name="Cheng J.X."/>
            <person name="Dai P.F."/>
            <person name="Guo W.B."/>
            <person name="Han X.H."/>
            <person name="Huang E.J."/>
            <person name="Li L.F."/>
            <person name="Wei W."/>
            <person name="Gao Y.C."/>
            <person name="Liu J.Z."/>
            <person name="Shao H.Z."/>
            <person name="Wang X."/>
            <person name="Wang C.C."/>
            <person name="Yang T.C."/>
            <person name="Huo Q.B."/>
            <person name="Li W."/>
            <person name="Chen H.Y."/>
            <person name="Chen S.E."/>
            <person name="Zhou L.G."/>
            <person name="Ni X.B."/>
            <person name="Tian J.H."/>
            <person name="Sheng Y."/>
            <person name="Liu T."/>
            <person name="Pan Y.S."/>
            <person name="Xia L.Y."/>
            <person name="Li J."/>
            <person name="Zhao F."/>
            <person name="Cao W.C."/>
        </authorList>
    </citation>
    <scope>NUCLEOTIDE SEQUENCE</scope>
    <source>
        <strain evidence="2">Rsan-2018</strain>
    </source>
</reference>
<evidence type="ECO:0000313" key="3">
    <source>
        <dbReference type="Proteomes" id="UP000821837"/>
    </source>
</evidence>
<comment type="caution">
    <text evidence="2">The sequence shown here is derived from an EMBL/GenBank/DDBJ whole genome shotgun (WGS) entry which is preliminary data.</text>
</comment>
<reference evidence="2" key="2">
    <citation type="submission" date="2021-09" db="EMBL/GenBank/DDBJ databases">
        <authorList>
            <person name="Jia N."/>
            <person name="Wang J."/>
            <person name="Shi W."/>
            <person name="Du L."/>
            <person name="Sun Y."/>
            <person name="Zhan W."/>
            <person name="Jiang J."/>
            <person name="Wang Q."/>
            <person name="Zhang B."/>
            <person name="Ji P."/>
            <person name="Sakyi L.B."/>
            <person name="Cui X."/>
            <person name="Yuan T."/>
            <person name="Jiang B."/>
            <person name="Yang W."/>
            <person name="Lam T.T.-Y."/>
            <person name="Chang Q."/>
            <person name="Ding S."/>
            <person name="Wang X."/>
            <person name="Zhu J."/>
            <person name="Ruan X."/>
            <person name="Zhao L."/>
            <person name="Wei J."/>
            <person name="Que T."/>
            <person name="Du C."/>
            <person name="Cheng J."/>
            <person name="Dai P."/>
            <person name="Han X."/>
            <person name="Huang E."/>
            <person name="Gao Y."/>
            <person name="Liu J."/>
            <person name="Shao H."/>
            <person name="Ye R."/>
            <person name="Li L."/>
            <person name="Wei W."/>
            <person name="Wang X."/>
            <person name="Wang C."/>
            <person name="Huo Q."/>
            <person name="Li W."/>
            <person name="Guo W."/>
            <person name="Chen H."/>
            <person name="Chen S."/>
            <person name="Zhou L."/>
            <person name="Zhou L."/>
            <person name="Ni X."/>
            <person name="Tian J."/>
            <person name="Zhou Y."/>
            <person name="Sheng Y."/>
            <person name="Liu T."/>
            <person name="Pan Y."/>
            <person name="Xia L."/>
            <person name="Li J."/>
            <person name="Zhao F."/>
            <person name="Cao W."/>
        </authorList>
    </citation>
    <scope>NUCLEOTIDE SEQUENCE</scope>
    <source>
        <strain evidence="2">Rsan-2018</strain>
        <tissue evidence="2">Larvae</tissue>
    </source>
</reference>
<evidence type="ECO:0000256" key="1">
    <source>
        <dbReference type="SAM" id="MobiDB-lite"/>
    </source>
</evidence>
<accession>A0A9D4QDF7</accession>
<keyword evidence="3" id="KW-1185">Reference proteome</keyword>
<evidence type="ECO:0000313" key="2">
    <source>
        <dbReference type="EMBL" id="KAH7972688.1"/>
    </source>
</evidence>
<gene>
    <name evidence="2" type="ORF">HPB52_015435</name>
</gene>
<dbReference type="Proteomes" id="UP000821837">
    <property type="component" value="Chromosome 11"/>
</dbReference>
<feature type="region of interest" description="Disordered" evidence="1">
    <location>
        <begin position="245"/>
        <end position="284"/>
    </location>
</feature>